<dbReference type="NCBIfam" id="NF037995">
    <property type="entry name" value="TRAP_S1"/>
    <property type="match status" value="1"/>
</dbReference>
<comment type="subcellular location">
    <subcellularLocation>
        <location evidence="1">Periplasm</location>
    </subcellularLocation>
</comment>
<dbReference type="Proteomes" id="UP000201838">
    <property type="component" value="Unassembled WGS sequence"/>
</dbReference>
<dbReference type="OrthoDB" id="8673861at2"/>
<keyword evidence="2 4" id="KW-0732">Signal</keyword>
<dbReference type="GO" id="GO:0042597">
    <property type="term" value="C:periplasmic space"/>
    <property type="evidence" value="ECO:0007669"/>
    <property type="project" value="UniProtKB-SubCell"/>
</dbReference>
<dbReference type="PANTHER" id="PTHR33376:SF4">
    <property type="entry name" value="SIALIC ACID-BINDING PERIPLASMIC PROTEIN SIAP"/>
    <property type="match status" value="1"/>
</dbReference>
<keyword evidence="3" id="KW-0574">Periplasm</keyword>
<dbReference type="InterPro" id="IPR038404">
    <property type="entry name" value="TRAP_DctP_sf"/>
</dbReference>
<evidence type="ECO:0000256" key="2">
    <source>
        <dbReference type="ARBA" id="ARBA00022729"/>
    </source>
</evidence>
<dbReference type="EMBL" id="FXXQ01000017">
    <property type="protein sequence ID" value="SMX25470.1"/>
    <property type="molecule type" value="Genomic_DNA"/>
</dbReference>
<feature type="signal peptide" evidence="4">
    <location>
        <begin position="1"/>
        <end position="27"/>
    </location>
</feature>
<evidence type="ECO:0000313" key="5">
    <source>
        <dbReference type="EMBL" id="SMX25470.1"/>
    </source>
</evidence>
<evidence type="ECO:0000256" key="1">
    <source>
        <dbReference type="ARBA" id="ARBA00004418"/>
    </source>
</evidence>
<feature type="chain" id="PRO_5012059583" evidence="4">
    <location>
        <begin position="28"/>
        <end position="335"/>
    </location>
</feature>
<gene>
    <name evidence="5" type="primary">siaP_4</name>
    <name evidence="5" type="ORF">BOA8489_03613</name>
</gene>
<evidence type="ECO:0000313" key="6">
    <source>
        <dbReference type="Proteomes" id="UP000201838"/>
    </source>
</evidence>
<dbReference type="RefSeq" id="WP_093975663.1">
    <property type="nucleotide sequence ID" value="NZ_FXXQ01000017.1"/>
</dbReference>
<organism evidence="5 6">
    <name type="scientific">Boseongicola aestuarii</name>
    <dbReference type="NCBI Taxonomy" id="1470561"/>
    <lineage>
        <taxon>Bacteria</taxon>
        <taxon>Pseudomonadati</taxon>
        <taxon>Pseudomonadota</taxon>
        <taxon>Alphaproteobacteria</taxon>
        <taxon>Rhodobacterales</taxon>
        <taxon>Paracoccaceae</taxon>
        <taxon>Boseongicola</taxon>
    </lineage>
</organism>
<reference evidence="5 6" key="1">
    <citation type="submission" date="2017-05" db="EMBL/GenBank/DDBJ databases">
        <authorList>
            <person name="Song R."/>
            <person name="Chenine A.L."/>
            <person name="Ruprecht R.M."/>
        </authorList>
    </citation>
    <scope>NUCLEOTIDE SEQUENCE [LARGE SCALE GENOMIC DNA]</scope>
    <source>
        <strain evidence="5 6">CECT 8489</strain>
    </source>
</reference>
<accession>A0A238J688</accession>
<dbReference type="PANTHER" id="PTHR33376">
    <property type="match status" value="1"/>
</dbReference>
<dbReference type="Gene3D" id="3.40.190.170">
    <property type="entry name" value="Bacterial extracellular solute-binding protein, family 7"/>
    <property type="match status" value="1"/>
</dbReference>
<evidence type="ECO:0000256" key="4">
    <source>
        <dbReference type="SAM" id="SignalP"/>
    </source>
</evidence>
<dbReference type="InterPro" id="IPR018389">
    <property type="entry name" value="DctP_fam"/>
</dbReference>
<sequence length="335" mass="36350">MLKFTRRAAIASVAALGLTASAIPATADSHKMTFTLATSGSETDQRSVAMADVFAPMVAEFADYQVGYNGTLFAQGTELEAIAGGNLTMSIASAQELAQFFPEFSIFATGYVHQDAAHQVRVFNDPLMDPFKKTVEDELGVKLLSVMYLGRRHVNLRQTRDELDVQTPADLAGVNLRMPGTDAWQFLGSALGASPTPLAFSEVYTSLSSGAIDGQDNPLPTVVDQKFYEVTKQIALTSHLVDLNYIAFSKEIWDSLAPDQQLVVQRAADAAAAYGRLKQLDKENNLADFIRSQGVEIYTPDLEAFRTHVQAQYVGSEAAESWPEGVLDKINALGN</sequence>
<proteinExistence type="predicted"/>
<dbReference type="Pfam" id="PF03480">
    <property type="entry name" value="DctP"/>
    <property type="match status" value="1"/>
</dbReference>
<dbReference type="GO" id="GO:0055085">
    <property type="term" value="P:transmembrane transport"/>
    <property type="evidence" value="ECO:0007669"/>
    <property type="project" value="InterPro"/>
</dbReference>
<dbReference type="AlphaFoldDB" id="A0A238J688"/>
<evidence type="ECO:0000256" key="3">
    <source>
        <dbReference type="ARBA" id="ARBA00022764"/>
    </source>
</evidence>
<keyword evidence="6" id="KW-1185">Reference proteome</keyword>
<name>A0A238J688_9RHOB</name>
<protein>
    <submittedName>
        <fullName evidence="5">Sialic acid-binding periplasmic protein SiaP</fullName>
    </submittedName>
</protein>